<evidence type="ECO:0000256" key="3">
    <source>
        <dbReference type="ARBA" id="ARBA00022448"/>
    </source>
</evidence>
<evidence type="ECO:0000256" key="8">
    <source>
        <dbReference type="SAM" id="MobiDB-lite"/>
    </source>
</evidence>
<comment type="subcellular location">
    <subcellularLocation>
        <location evidence="1">Cell membrane</location>
    </subcellularLocation>
</comment>
<feature type="transmembrane region" description="Helical" evidence="9">
    <location>
        <begin position="33"/>
        <end position="51"/>
    </location>
</feature>
<dbReference type="Gene3D" id="2.40.50.100">
    <property type="match status" value="1"/>
</dbReference>
<dbReference type="GO" id="GO:0015562">
    <property type="term" value="F:efflux transmembrane transporter activity"/>
    <property type="evidence" value="ECO:0007669"/>
    <property type="project" value="TreeGrafter"/>
</dbReference>
<proteinExistence type="inferred from homology"/>
<evidence type="ECO:0008006" key="16">
    <source>
        <dbReference type="Google" id="ProtNLM"/>
    </source>
</evidence>
<dbReference type="Gene3D" id="2.40.30.170">
    <property type="match status" value="1"/>
</dbReference>
<protein>
    <recommendedName>
        <fullName evidence="16">Efflux RND transporter periplasmic adaptor subunit</fullName>
    </recommendedName>
</protein>
<evidence type="ECO:0000256" key="6">
    <source>
        <dbReference type="ARBA" id="ARBA00023054"/>
    </source>
</evidence>
<evidence type="ECO:0000256" key="2">
    <source>
        <dbReference type="ARBA" id="ARBA00009477"/>
    </source>
</evidence>
<dbReference type="Proteomes" id="UP000614811">
    <property type="component" value="Unassembled WGS sequence"/>
</dbReference>
<dbReference type="Gene3D" id="2.40.420.20">
    <property type="match status" value="1"/>
</dbReference>
<evidence type="ECO:0000313" key="14">
    <source>
        <dbReference type="EMBL" id="GHA00055.1"/>
    </source>
</evidence>
<gene>
    <name evidence="14" type="ORF">GCM10008090_05900</name>
</gene>
<evidence type="ECO:0000256" key="4">
    <source>
        <dbReference type="ARBA" id="ARBA00022475"/>
    </source>
</evidence>
<dbReference type="PANTHER" id="PTHR30469:SF33">
    <property type="entry name" value="SLR1207 PROTEIN"/>
    <property type="match status" value="1"/>
</dbReference>
<keyword evidence="9" id="KW-0812">Transmembrane</keyword>
<keyword evidence="15" id="KW-1185">Reference proteome</keyword>
<evidence type="ECO:0000259" key="13">
    <source>
        <dbReference type="Pfam" id="PF25967"/>
    </source>
</evidence>
<dbReference type="EMBL" id="BMXA01000001">
    <property type="protein sequence ID" value="GHA00055.1"/>
    <property type="molecule type" value="Genomic_DNA"/>
</dbReference>
<dbReference type="InterPro" id="IPR006143">
    <property type="entry name" value="RND_pump_MFP"/>
</dbReference>
<dbReference type="InterPro" id="IPR058624">
    <property type="entry name" value="MdtA-like_HH"/>
</dbReference>
<dbReference type="GO" id="GO:1990281">
    <property type="term" value="C:efflux pump complex"/>
    <property type="evidence" value="ECO:0007669"/>
    <property type="project" value="TreeGrafter"/>
</dbReference>
<feature type="domain" description="Multidrug resistance protein MdtA-like barrel-sandwich hybrid" evidence="11">
    <location>
        <begin position="87"/>
        <end position="239"/>
    </location>
</feature>
<evidence type="ECO:0000256" key="9">
    <source>
        <dbReference type="SAM" id="Phobius"/>
    </source>
</evidence>
<dbReference type="Gene3D" id="6.10.140.1990">
    <property type="match status" value="1"/>
</dbReference>
<name>A0A918VJ18_9GAMM</name>
<dbReference type="PANTHER" id="PTHR30469">
    <property type="entry name" value="MULTIDRUG RESISTANCE PROTEIN MDTA"/>
    <property type="match status" value="1"/>
</dbReference>
<keyword evidence="9" id="KW-1133">Transmembrane helix</keyword>
<feature type="region of interest" description="Disordered" evidence="8">
    <location>
        <begin position="360"/>
        <end position="429"/>
    </location>
</feature>
<evidence type="ECO:0000259" key="11">
    <source>
        <dbReference type="Pfam" id="PF25917"/>
    </source>
</evidence>
<dbReference type="GO" id="GO:1990195">
    <property type="term" value="C:macrolide transmembrane transporter complex"/>
    <property type="evidence" value="ECO:0007669"/>
    <property type="project" value="InterPro"/>
</dbReference>
<dbReference type="Pfam" id="PF25944">
    <property type="entry name" value="Beta-barrel_RND"/>
    <property type="match status" value="1"/>
</dbReference>
<dbReference type="Pfam" id="PF25967">
    <property type="entry name" value="RND-MFP_C"/>
    <property type="match status" value="1"/>
</dbReference>
<evidence type="ECO:0000259" key="10">
    <source>
        <dbReference type="Pfam" id="PF25876"/>
    </source>
</evidence>
<dbReference type="GO" id="GO:0019898">
    <property type="term" value="C:extrinsic component of membrane"/>
    <property type="evidence" value="ECO:0007669"/>
    <property type="project" value="InterPro"/>
</dbReference>
<evidence type="ECO:0000259" key="12">
    <source>
        <dbReference type="Pfam" id="PF25944"/>
    </source>
</evidence>
<keyword evidence="7 9" id="KW-0472">Membrane</keyword>
<comment type="caution">
    <text evidence="14">The sequence shown here is derived from an EMBL/GenBank/DDBJ whole genome shotgun (WGS) entry which is preliminary data.</text>
</comment>
<evidence type="ECO:0000256" key="7">
    <source>
        <dbReference type="ARBA" id="ARBA00023136"/>
    </source>
</evidence>
<dbReference type="AlphaFoldDB" id="A0A918VJ18"/>
<feature type="domain" description="Multidrug resistance protein MdtA-like C-terminal permuted SH3" evidence="13">
    <location>
        <begin position="434"/>
        <end position="475"/>
    </location>
</feature>
<keyword evidence="6" id="KW-0175">Coiled coil</keyword>
<dbReference type="InterPro" id="IPR058625">
    <property type="entry name" value="MdtA-like_BSH"/>
</dbReference>
<reference evidence="14" key="2">
    <citation type="submission" date="2020-09" db="EMBL/GenBank/DDBJ databases">
        <authorList>
            <person name="Sun Q."/>
            <person name="Kim S."/>
        </authorList>
    </citation>
    <scope>NUCLEOTIDE SEQUENCE</scope>
    <source>
        <strain evidence="14">KCTC 12711</strain>
    </source>
</reference>
<keyword evidence="4" id="KW-1003">Cell membrane</keyword>
<dbReference type="GO" id="GO:0030313">
    <property type="term" value="C:cell envelope"/>
    <property type="evidence" value="ECO:0007669"/>
    <property type="project" value="UniProtKB-SubCell"/>
</dbReference>
<dbReference type="Pfam" id="PF25876">
    <property type="entry name" value="HH_MFP_RND"/>
    <property type="match status" value="1"/>
</dbReference>
<dbReference type="InterPro" id="IPR030190">
    <property type="entry name" value="MacA_alpha-hairpin_sf"/>
</dbReference>
<dbReference type="GO" id="GO:1990961">
    <property type="term" value="P:xenobiotic detoxification by transmembrane export across the plasma membrane"/>
    <property type="evidence" value="ECO:0007669"/>
    <property type="project" value="InterPro"/>
</dbReference>
<organism evidence="14 15">
    <name type="scientific">Arenicella chitinivorans</name>
    <dbReference type="NCBI Taxonomy" id="1329800"/>
    <lineage>
        <taxon>Bacteria</taxon>
        <taxon>Pseudomonadati</taxon>
        <taxon>Pseudomonadota</taxon>
        <taxon>Gammaproteobacteria</taxon>
        <taxon>Arenicellales</taxon>
        <taxon>Arenicellaceae</taxon>
        <taxon>Arenicella</taxon>
    </lineage>
</organism>
<evidence type="ECO:0000313" key="15">
    <source>
        <dbReference type="Proteomes" id="UP000614811"/>
    </source>
</evidence>
<comment type="similarity">
    <text evidence="2">Belongs to the membrane fusion protein (MFP) (TC 8.A.1) family.</text>
</comment>
<feature type="domain" description="Multidrug resistance protein MdtA-like alpha-helical hairpin" evidence="10">
    <location>
        <begin position="133"/>
        <end position="208"/>
    </location>
</feature>
<evidence type="ECO:0000256" key="1">
    <source>
        <dbReference type="ARBA" id="ARBA00004236"/>
    </source>
</evidence>
<dbReference type="InterPro" id="IPR058626">
    <property type="entry name" value="MdtA-like_b-barrel"/>
</dbReference>
<keyword evidence="3" id="KW-0813">Transport</keyword>
<sequence length="499" mass="53097">MDTNDVTVNANDQGHITPTTRERNVPIFFKPRLKIVLVIGLVVLGGIFLLSEERVESGAKPFLSAITRGDIESTITAAGSLQPSSYVDVGVQVSGEIDKLYVDVGDVVTQGQLLAEIDATVQTSRVAASRASLDALKAQLAARQASLKLAQANADRQTRLIKAQATSQADFDAAISALVLAQSSLAQLESQISQSEASLASDEATLAFSRIEAPMSGTVISISMKEGQTLNATQQAPTLLRIANLAVMTVEGEVSEADVNKLTAEMPVYFTTLGGGERRWHGRLRQILPEPEVTNNVVLYTALFDVDNHDGALLPNMTAQIFFVTASAQDVIRVPVGALDFDDTDNLLNLKLPAQIIGEPRTRSSAESNLSEGLALRSPLTDARPDKVPERGAPITPEQRAQFRARRAAAGGRGAGNRRRAPLVGNNQSEARPATVVIAHDDGRFERRPITIGVTTRVSAEVIDGLEVGDKVVAGVITSNGTTQSSARNTPRVGGGRPF</sequence>
<dbReference type="NCBIfam" id="TIGR01730">
    <property type="entry name" value="RND_mfp"/>
    <property type="match status" value="1"/>
</dbReference>
<reference evidence="14" key="1">
    <citation type="journal article" date="2014" name="Int. J. Syst. Evol. Microbiol.">
        <title>Complete genome sequence of Corynebacterium casei LMG S-19264T (=DSM 44701T), isolated from a smear-ripened cheese.</title>
        <authorList>
            <consortium name="US DOE Joint Genome Institute (JGI-PGF)"/>
            <person name="Walter F."/>
            <person name="Albersmeier A."/>
            <person name="Kalinowski J."/>
            <person name="Ruckert C."/>
        </authorList>
    </citation>
    <scope>NUCLEOTIDE SEQUENCE</scope>
    <source>
        <strain evidence="14">KCTC 12711</strain>
    </source>
</reference>
<dbReference type="Pfam" id="PF25917">
    <property type="entry name" value="BSH_RND"/>
    <property type="match status" value="1"/>
</dbReference>
<keyword evidence="5" id="KW-0997">Cell inner membrane</keyword>
<feature type="domain" description="Multidrug resistance protein MdtA-like beta-barrel" evidence="12">
    <location>
        <begin position="248"/>
        <end position="321"/>
    </location>
</feature>
<accession>A0A918VJ18</accession>
<dbReference type="InterPro" id="IPR058627">
    <property type="entry name" value="MdtA-like_C"/>
</dbReference>
<evidence type="ECO:0000256" key="5">
    <source>
        <dbReference type="ARBA" id="ARBA00022519"/>
    </source>
</evidence>
<dbReference type="SUPFAM" id="SSF111369">
    <property type="entry name" value="HlyD-like secretion proteins"/>
    <property type="match status" value="1"/>
</dbReference>